<gene>
    <name evidence="1" type="ORF">MELLADRAFT_109042</name>
</gene>
<evidence type="ECO:0000313" key="2">
    <source>
        <dbReference type="Proteomes" id="UP000001072"/>
    </source>
</evidence>
<evidence type="ECO:0000313" key="1">
    <source>
        <dbReference type="EMBL" id="EGG03726.1"/>
    </source>
</evidence>
<dbReference type="KEGG" id="mlr:MELLADRAFT_109042"/>
<proteinExistence type="predicted"/>
<dbReference type="GeneID" id="18923637"/>
<sequence>MSLTNPEDINLHLPTLLKVPNYLTLWNFIKSNEGIQLIQKIINLLETTVKAKLISARVYQPNQLVYINQSSSGPFGYHDWKVLGSKLSQWSDLIDNLIEVVGQSLNHVKLVGVTV</sequence>
<reference evidence="2" key="1">
    <citation type="journal article" date="2011" name="Proc. Natl. Acad. Sci. U.S.A.">
        <title>Obligate biotrophy features unraveled by the genomic analysis of rust fungi.</title>
        <authorList>
            <person name="Duplessis S."/>
            <person name="Cuomo C.A."/>
            <person name="Lin Y.-C."/>
            <person name="Aerts A."/>
            <person name="Tisserant E."/>
            <person name="Veneault-Fourrey C."/>
            <person name="Joly D.L."/>
            <person name="Hacquard S."/>
            <person name="Amselem J."/>
            <person name="Cantarel B.L."/>
            <person name="Chiu R."/>
            <person name="Coutinho P.M."/>
            <person name="Feau N."/>
            <person name="Field M."/>
            <person name="Frey P."/>
            <person name="Gelhaye E."/>
            <person name="Goldberg J."/>
            <person name="Grabherr M.G."/>
            <person name="Kodira C.D."/>
            <person name="Kohler A."/>
            <person name="Kuees U."/>
            <person name="Lindquist E.A."/>
            <person name="Lucas S.M."/>
            <person name="Mago R."/>
            <person name="Mauceli E."/>
            <person name="Morin E."/>
            <person name="Murat C."/>
            <person name="Pangilinan J.L."/>
            <person name="Park R."/>
            <person name="Pearson M."/>
            <person name="Quesneville H."/>
            <person name="Rouhier N."/>
            <person name="Sakthikumar S."/>
            <person name="Salamov A.A."/>
            <person name="Schmutz J."/>
            <person name="Selles B."/>
            <person name="Shapiro H."/>
            <person name="Tanguay P."/>
            <person name="Tuskan G.A."/>
            <person name="Henrissat B."/>
            <person name="Van de Peer Y."/>
            <person name="Rouze P."/>
            <person name="Ellis J.G."/>
            <person name="Dodds P.N."/>
            <person name="Schein J.E."/>
            <person name="Zhong S."/>
            <person name="Hamelin R.C."/>
            <person name="Grigoriev I.V."/>
            <person name="Szabo L.J."/>
            <person name="Martin F."/>
        </authorList>
    </citation>
    <scope>NUCLEOTIDE SEQUENCE [LARGE SCALE GENOMIC DNA]</scope>
    <source>
        <strain evidence="2">98AG31 / pathotype 3-4-7</strain>
    </source>
</reference>
<protein>
    <submittedName>
        <fullName evidence="1">Uncharacterized protein</fullName>
    </submittedName>
</protein>
<dbReference type="InParanoid" id="F4RV51"/>
<organism evidence="2">
    <name type="scientific">Melampsora larici-populina (strain 98AG31 / pathotype 3-4-7)</name>
    <name type="common">Poplar leaf rust fungus</name>
    <dbReference type="NCBI Taxonomy" id="747676"/>
    <lineage>
        <taxon>Eukaryota</taxon>
        <taxon>Fungi</taxon>
        <taxon>Dikarya</taxon>
        <taxon>Basidiomycota</taxon>
        <taxon>Pucciniomycotina</taxon>
        <taxon>Pucciniomycetes</taxon>
        <taxon>Pucciniales</taxon>
        <taxon>Melampsoraceae</taxon>
        <taxon>Melampsora</taxon>
    </lineage>
</organism>
<dbReference type="VEuPathDB" id="FungiDB:MELLADRAFT_109042"/>
<accession>F4RV51</accession>
<name>F4RV51_MELLP</name>
<dbReference type="OrthoDB" id="10267031at2759"/>
<dbReference type="HOGENOM" id="CLU_2109567_0_0_1"/>
<keyword evidence="2" id="KW-1185">Reference proteome</keyword>
<dbReference type="Proteomes" id="UP000001072">
    <property type="component" value="Unassembled WGS sequence"/>
</dbReference>
<dbReference type="AlphaFoldDB" id="F4RV51"/>
<dbReference type="EMBL" id="GL883123">
    <property type="protein sequence ID" value="EGG03726.1"/>
    <property type="molecule type" value="Genomic_DNA"/>
</dbReference>
<dbReference type="RefSeq" id="XP_007413173.1">
    <property type="nucleotide sequence ID" value="XM_007413111.1"/>
</dbReference>